<accession>A0A819A8F5</accession>
<dbReference type="SUPFAM" id="SSF52467">
    <property type="entry name" value="DHS-like NAD/FAD-binding domain"/>
    <property type="match status" value="1"/>
</dbReference>
<dbReference type="Gene3D" id="1.10.238.10">
    <property type="entry name" value="EF-hand"/>
    <property type="match status" value="2"/>
</dbReference>
<evidence type="ECO:0000256" key="4">
    <source>
        <dbReference type="ARBA" id="ARBA00022963"/>
    </source>
</evidence>
<dbReference type="SUPFAM" id="SSF50729">
    <property type="entry name" value="PH domain-like"/>
    <property type="match status" value="1"/>
</dbReference>
<dbReference type="Gene3D" id="2.30.29.30">
    <property type="entry name" value="Pleckstrin-homology domain (PH domain)/Phosphotyrosine-binding domain (PTB)"/>
    <property type="match status" value="1"/>
</dbReference>
<dbReference type="SMART" id="SM00239">
    <property type="entry name" value="C2"/>
    <property type="match status" value="1"/>
</dbReference>
<dbReference type="SMART" id="SM00148">
    <property type="entry name" value="PLCXc"/>
    <property type="match status" value="1"/>
</dbReference>
<dbReference type="Pfam" id="PF00168">
    <property type="entry name" value="C2"/>
    <property type="match status" value="1"/>
</dbReference>
<dbReference type="EC" id="3.1.4.11" evidence="2 8"/>
<evidence type="ECO:0000259" key="9">
    <source>
        <dbReference type="PROSITE" id="PS50003"/>
    </source>
</evidence>
<evidence type="ECO:0000256" key="2">
    <source>
        <dbReference type="ARBA" id="ARBA00012368"/>
    </source>
</evidence>
<reference evidence="13" key="1">
    <citation type="submission" date="2021-02" db="EMBL/GenBank/DDBJ databases">
        <authorList>
            <person name="Nowell W R."/>
        </authorList>
    </citation>
    <scope>NUCLEOTIDE SEQUENCE</scope>
</reference>
<feature type="domain" description="PI-PLC Y-box" evidence="11">
    <location>
        <begin position="525"/>
        <end position="633"/>
    </location>
</feature>
<keyword evidence="5 8" id="KW-0443">Lipid metabolism</keyword>
<evidence type="ECO:0000313" key="13">
    <source>
        <dbReference type="EMBL" id="CAF3780880.1"/>
    </source>
</evidence>
<dbReference type="InterPro" id="IPR011993">
    <property type="entry name" value="PH-like_dom_sf"/>
</dbReference>
<dbReference type="InterPro" id="IPR017946">
    <property type="entry name" value="PLC-like_Pdiesterase_TIM-brl"/>
</dbReference>
<dbReference type="PANTHER" id="PTHR10336">
    <property type="entry name" value="PHOSPHOINOSITIDE-SPECIFIC PHOSPHOLIPASE C FAMILY PROTEIN"/>
    <property type="match status" value="1"/>
</dbReference>
<dbReference type="InterPro" id="IPR035892">
    <property type="entry name" value="C2_domain_sf"/>
</dbReference>
<dbReference type="PROSITE" id="PS50222">
    <property type="entry name" value="EF_HAND_2"/>
    <property type="match status" value="1"/>
</dbReference>
<dbReference type="InterPro" id="IPR001711">
    <property type="entry name" value="PLipase_C_Pinositol-sp_Y"/>
</dbReference>
<gene>
    <name evidence="13" type="ORF">JBS370_LOCUS14220</name>
</gene>
<dbReference type="PROSITE" id="PS50008">
    <property type="entry name" value="PIPLC_Y_DOMAIN"/>
    <property type="match status" value="1"/>
</dbReference>
<name>A0A819A8F5_9BILA</name>
<dbReference type="GO" id="GO:0035556">
    <property type="term" value="P:intracellular signal transduction"/>
    <property type="evidence" value="ECO:0007669"/>
    <property type="project" value="InterPro"/>
</dbReference>
<keyword evidence="4 8" id="KW-0442">Lipid degradation</keyword>
<dbReference type="PROSITE" id="PS50004">
    <property type="entry name" value="C2"/>
    <property type="match status" value="1"/>
</dbReference>
<feature type="domain" description="PH" evidence="9">
    <location>
        <begin position="10"/>
        <end position="124"/>
    </location>
</feature>
<keyword evidence="6" id="KW-0807">Transducer</keyword>
<dbReference type="CDD" id="cd08558">
    <property type="entry name" value="PI-PLCc_eukaryota"/>
    <property type="match status" value="1"/>
</dbReference>
<dbReference type="InterPro" id="IPR000909">
    <property type="entry name" value="PLipase_C_PInositol-sp_X_dom"/>
</dbReference>
<dbReference type="AlphaFoldDB" id="A0A819A8F5"/>
<dbReference type="GO" id="GO:0016042">
    <property type="term" value="P:lipid catabolic process"/>
    <property type="evidence" value="ECO:0007669"/>
    <property type="project" value="UniProtKB-KW"/>
</dbReference>
<evidence type="ECO:0000256" key="3">
    <source>
        <dbReference type="ARBA" id="ARBA00022837"/>
    </source>
</evidence>
<feature type="domain" description="EF-hand" evidence="12">
    <location>
        <begin position="134"/>
        <end position="169"/>
    </location>
</feature>
<dbReference type="GO" id="GO:0005509">
    <property type="term" value="F:calcium ion binding"/>
    <property type="evidence" value="ECO:0007669"/>
    <property type="project" value="InterPro"/>
</dbReference>
<evidence type="ECO:0000256" key="5">
    <source>
        <dbReference type="ARBA" id="ARBA00023098"/>
    </source>
</evidence>
<dbReference type="InterPro" id="IPR001192">
    <property type="entry name" value="PI-PLC_fam"/>
</dbReference>
<dbReference type="PANTHER" id="PTHR10336:SF209">
    <property type="entry name" value="PHOSPHOINOSITIDE PHOSPHOLIPASE C"/>
    <property type="match status" value="1"/>
</dbReference>
<protein>
    <recommendedName>
        <fullName evidence="2 8">Phosphoinositide phospholipase C</fullName>
        <ecNumber evidence="2 8">3.1.4.11</ecNumber>
    </recommendedName>
</protein>
<dbReference type="GO" id="GO:0005886">
    <property type="term" value="C:plasma membrane"/>
    <property type="evidence" value="ECO:0007669"/>
    <property type="project" value="TreeGrafter"/>
</dbReference>
<evidence type="ECO:0000313" key="14">
    <source>
        <dbReference type="Proteomes" id="UP000663836"/>
    </source>
</evidence>
<dbReference type="Gene3D" id="3.40.50.1220">
    <property type="entry name" value="TPP-binding domain"/>
    <property type="match status" value="1"/>
</dbReference>
<comment type="catalytic activity">
    <reaction evidence="7">
        <text>a 1,2-diacyl-sn-glycero-3-phospho-(1D-myo-inositol-4,5-bisphosphate) + H2O = 1D-myo-inositol 1,4,5-trisphosphate + a 1,2-diacyl-sn-glycerol + H(+)</text>
        <dbReference type="Rhea" id="RHEA:33179"/>
        <dbReference type="ChEBI" id="CHEBI:15377"/>
        <dbReference type="ChEBI" id="CHEBI:15378"/>
        <dbReference type="ChEBI" id="CHEBI:17815"/>
        <dbReference type="ChEBI" id="CHEBI:58456"/>
        <dbReference type="ChEBI" id="CHEBI:203600"/>
        <dbReference type="EC" id="3.1.4.11"/>
    </reaction>
    <physiologicalReaction direction="left-to-right" evidence="7">
        <dbReference type="Rhea" id="RHEA:33180"/>
    </physiologicalReaction>
</comment>
<dbReference type="InterPro" id="IPR011992">
    <property type="entry name" value="EF-hand-dom_pair"/>
</dbReference>
<proteinExistence type="predicted"/>
<dbReference type="SUPFAM" id="SSF51695">
    <property type="entry name" value="PLC-like phosphodiesterases"/>
    <property type="match status" value="1"/>
</dbReference>
<dbReference type="EMBL" id="CAJOBD010001267">
    <property type="protein sequence ID" value="CAF3780880.1"/>
    <property type="molecule type" value="Genomic_DNA"/>
</dbReference>
<evidence type="ECO:0000259" key="12">
    <source>
        <dbReference type="PROSITE" id="PS50222"/>
    </source>
</evidence>
<dbReference type="InterPro" id="IPR015359">
    <property type="entry name" value="PLC_EF-hand-like"/>
</dbReference>
<comment type="cofactor">
    <cofactor evidence="1">
        <name>Ca(2+)</name>
        <dbReference type="ChEBI" id="CHEBI:29108"/>
    </cofactor>
</comment>
<dbReference type="InterPro" id="IPR018247">
    <property type="entry name" value="EF_Hand_1_Ca_BS"/>
</dbReference>
<evidence type="ECO:0000256" key="8">
    <source>
        <dbReference type="RuleBase" id="RU361133"/>
    </source>
</evidence>
<dbReference type="PROSITE" id="PS50003">
    <property type="entry name" value="PH_DOMAIN"/>
    <property type="match status" value="1"/>
</dbReference>
<dbReference type="SUPFAM" id="SSF49562">
    <property type="entry name" value="C2 domain (Calcium/lipid-binding domain, CaLB)"/>
    <property type="match status" value="1"/>
</dbReference>
<dbReference type="PRINTS" id="PR00390">
    <property type="entry name" value="PHPHLIPASEC"/>
</dbReference>
<organism evidence="13 14">
    <name type="scientific">Rotaria sordida</name>
    <dbReference type="NCBI Taxonomy" id="392033"/>
    <lineage>
        <taxon>Eukaryota</taxon>
        <taxon>Metazoa</taxon>
        <taxon>Spiralia</taxon>
        <taxon>Gnathifera</taxon>
        <taxon>Rotifera</taxon>
        <taxon>Eurotatoria</taxon>
        <taxon>Bdelloidea</taxon>
        <taxon>Philodinida</taxon>
        <taxon>Philodinidae</taxon>
        <taxon>Rotaria</taxon>
    </lineage>
</organism>
<dbReference type="InterPro" id="IPR029035">
    <property type="entry name" value="DHS-like_NAD/FAD-binding_dom"/>
</dbReference>
<keyword evidence="8" id="KW-0378">Hydrolase</keyword>
<dbReference type="InterPro" id="IPR001849">
    <property type="entry name" value="PH_domain"/>
</dbReference>
<dbReference type="SUPFAM" id="SSF47473">
    <property type="entry name" value="EF-hand"/>
    <property type="match status" value="1"/>
</dbReference>
<keyword evidence="3" id="KW-0106">Calcium</keyword>
<comment type="caution">
    <text evidence="13">The sequence shown here is derived from an EMBL/GenBank/DDBJ whole genome shotgun (WGS) entry which is preliminary data.</text>
</comment>
<dbReference type="Pfam" id="PF16457">
    <property type="entry name" value="PH_12"/>
    <property type="match status" value="1"/>
</dbReference>
<sequence>MDNIKNILLNKLQEGALFVKLNDGGSLNEGFFYICPKLKSLCYNPSKNFSQNSTNEYLLKDCEVRAGFKTDTWLKVLRLGKVREQQGDLVFSILHSRGRKSLDLLTNDTETRDIWVQGLEMLIHDSIGKPYTKITDRWLEGLFNEADRDRNGLLCKDEVHQLLEKLNVRLTTDEFEQYFEQTDLRLAKLRGRLRVEDFITFYKILTYRPELMHIIHIYSGSCELCTCNGNPTISIICSVLSPLIEQSCAVTPAMILSKLSFPTHSGTIPISSMTNNYMTIEEVKEFMLNEQKQALSLAEIAELIKKFDPSTEGKECIEMGVDGLREMLLSDENQLMKPEHRNKVYQDMTQPLTHYWINTSHNTYLCASQMVGKCTGESYVQALQRGCRSVELDLHDGADGRPVVRHAYTFIKDAYLGEILTQIKQFAFCASPYPLFLNLENHCSNKQQYLVAKLLLDEFGSSIYTAEEANACTSWPSPEQLKERIIIRGRVTPKNDSSIDYSNEDECFDPDVSVICKDLAALIACHNATFKGFTVAKKYKHSQSSSLSENKALTLVDQRTLDLILNNQRLIIRVYPSAYRQDSSNVETVSLWNAGVQMVALNFQTGDVSMSLNHGRFTDNNQCGYILKPAILRESNTTFNPNSCFTAYLLAQRRPLKLELCVNAQHLPKRNQHDTSPVSPFVKVKIYGVRCDQNEQKTSAVLTNGLNPIWNHLMQFSICIPELCLIRFSVKDSDKSNTDLGQYSIPFLSMQSGYRHIRLLDRHNSPTTATLFVHAKDSIINFGESLSQQEFDASFGHAEKADVCLVLGSSLRVPPAAYVPQTVAERGGKLAIGNLQLTPMTSLAQLNIHALCDDLMRGLMAKLDIPILEWELHRRVRITIQKQKN</sequence>
<dbReference type="Pfam" id="PF00388">
    <property type="entry name" value="PI-PLC-X"/>
    <property type="match status" value="1"/>
</dbReference>
<evidence type="ECO:0000259" key="11">
    <source>
        <dbReference type="PROSITE" id="PS50008"/>
    </source>
</evidence>
<dbReference type="PROSITE" id="PS50007">
    <property type="entry name" value="PIPLC_X_DOMAIN"/>
    <property type="match status" value="1"/>
</dbReference>
<dbReference type="SMART" id="SM00149">
    <property type="entry name" value="PLCYc"/>
    <property type="match status" value="1"/>
</dbReference>
<dbReference type="Proteomes" id="UP000663836">
    <property type="component" value="Unassembled WGS sequence"/>
</dbReference>
<dbReference type="GO" id="GO:0004435">
    <property type="term" value="F:phosphatidylinositol-4,5-bisphosphate phospholipase C activity"/>
    <property type="evidence" value="ECO:0007669"/>
    <property type="project" value="UniProtKB-EC"/>
</dbReference>
<dbReference type="Gene3D" id="3.20.20.190">
    <property type="entry name" value="Phosphatidylinositol (PI) phosphodiesterase"/>
    <property type="match status" value="1"/>
</dbReference>
<feature type="domain" description="C2" evidence="10">
    <location>
        <begin position="633"/>
        <end position="761"/>
    </location>
</feature>
<dbReference type="PROSITE" id="PS00018">
    <property type="entry name" value="EF_HAND_1"/>
    <property type="match status" value="1"/>
</dbReference>
<evidence type="ECO:0000256" key="1">
    <source>
        <dbReference type="ARBA" id="ARBA00001913"/>
    </source>
</evidence>
<evidence type="ECO:0000256" key="6">
    <source>
        <dbReference type="ARBA" id="ARBA00023224"/>
    </source>
</evidence>
<dbReference type="InterPro" id="IPR000008">
    <property type="entry name" value="C2_dom"/>
</dbReference>
<dbReference type="Pfam" id="PF00387">
    <property type="entry name" value="PI-PLC-Y"/>
    <property type="match status" value="1"/>
</dbReference>
<dbReference type="Gene3D" id="2.60.40.150">
    <property type="entry name" value="C2 domain"/>
    <property type="match status" value="1"/>
</dbReference>
<dbReference type="CDD" id="cd00275">
    <property type="entry name" value="C2_PLC_like"/>
    <property type="match status" value="1"/>
</dbReference>
<dbReference type="Pfam" id="PF09279">
    <property type="entry name" value="EF-hand_like"/>
    <property type="match status" value="1"/>
</dbReference>
<evidence type="ECO:0000256" key="7">
    <source>
        <dbReference type="ARBA" id="ARBA00023674"/>
    </source>
</evidence>
<evidence type="ECO:0000259" key="10">
    <source>
        <dbReference type="PROSITE" id="PS50004"/>
    </source>
</evidence>
<dbReference type="InterPro" id="IPR002048">
    <property type="entry name" value="EF_hand_dom"/>
</dbReference>